<evidence type="ECO:0000256" key="1">
    <source>
        <dbReference type="ARBA" id="ARBA00022475"/>
    </source>
</evidence>
<dbReference type="CDD" id="cd24048">
    <property type="entry name" value="ASKHA_NBD_FtsA"/>
    <property type="match status" value="1"/>
</dbReference>
<comment type="subcellular location">
    <subcellularLocation>
        <location evidence="5">Cell membrane</location>
        <topology evidence="5">Peripheral membrane protein</topology>
        <orientation evidence="5">Cytoplasmic side</orientation>
    </subcellularLocation>
    <text evidence="5">Localizes to the Z ring in an FtsZ-dependent manner. Targeted to the membrane through a conserved C-terminal amphipathic helix.</text>
</comment>
<dbReference type="PIRSF" id="PIRSF003101">
    <property type="entry name" value="FtsA"/>
    <property type="match status" value="1"/>
</dbReference>
<comment type="subunit">
    <text evidence="5">Self-interacts. Interacts with FtsZ.</text>
</comment>
<dbReference type="PANTHER" id="PTHR32432:SF4">
    <property type="entry name" value="CELL DIVISION PROTEIN FTSA"/>
    <property type="match status" value="1"/>
</dbReference>
<keyword evidence="3 5" id="KW-0472">Membrane</keyword>
<sequence>MARPYIISGIDIGNSQIKVVVAKIDRDTLATEILGIGSAISNGLRRGMVVDMEETINNVQAAVQRAEAMAGAKIRRAYLAVNGLHIKNQISRGVIAVSRIDGEISQNDIDRVLQAASVVSLPANREIIHVIPRNYIVDGTEYVKNPLGMKGVRLEAEVFIIDGLSPYLRNVAKCVNENNIEVAGLVFAPLASSLAVLDKNQKEYGVLNLDFGGGISTLTVFEEADLLHSVILPVGSKHITSDLAVALRTSMDVAERVKVEHGMTSEGEDLRKRGNIDLSELMSEKDFILPRKQLIRVVDARAQELLEMVTNELKKISKGMLPAGVVLSGGGANLPGLAAMVKDKLRLPVRIAKPLNLAGVVDNLDGPSFAVAAGLIIWGIDEEFNGNKGSKGGNGKFADGASFKKVLSWLKNFSP</sequence>
<dbReference type="SUPFAM" id="SSF53067">
    <property type="entry name" value="Actin-like ATPase domain"/>
    <property type="match status" value="2"/>
</dbReference>
<evidence type="ECO:0000259" key="7">
    <source>
        <dbReference type="SMART" id="SM00842"/>
    </source>
</evidence>
<dbReference type="SMART" id="SM00842">
    <property type="entry name" value="FtsA"/>
    <property type="match status" value="1"/>
</dbReference>
<dbReference type="PANTHER" id="PTHR32432">
    <property type="entry name" value="CELL DIVISION PROTEIN FTSA-RELATED"/>
    <property type="match status" value="1"/>
</dbReference>
<dbReference type="InterPro" id="IPR003494">
    <property type="entry name" value="SHS2_FtsA"/>
</dbReference>
<comment type="function">
    <text evidence="5 6">Cell division protein that is involved in the assembly of the Z ring. May serve as a membrane anchor for the Z ring.</text>
</comment>
<evidence type="ECO:0000256" key="6">
    <source>
        <dbReference type="PIRNR" id="PIRNR003101"/>
    </source>
</evidence>
<dbReference type="Pfam" id="PF02491">
    <property type="entry name" value="SHS2_FTSA"/>
    <property type="match status" value="1"/>
</dbReference>
<dbReference type="AlphaFoldDB" id="A0A1F8EEA7"/>
<evidence type="ECO:0000256" key="5">
    <source>
        <dbReference type="HAMAP-Rule" id="MF_02033"/>
    </source>
</evidence>
<keyword evidence="2 5" id="KW-0132">Cell division</keyword>
<dbReference type="Proteomes" id="UP000176893">
    <property type="component" value="Unassembled WGS sequence"/>
</dbReference>
<dbReference type="Gene3D" id="3.30.420.40">
    <property type="match status" value="2"/>
</dbReference>
<gene>
    <name evidence="5" type="primary">ftsA</name>
    <name evidence="8" type="ORF">A2649_02620</name>
</gene>
<keyword evidence="4 5" id="KW-0131">Cell cycle</keyword>
<dbReference type="GO" id="GO:0032153">
    <property type="term" value="C:cell division site"/>
    <property type="evidence" value="ECO:0007669"/>
    <property type="project" value="UniProtKB-UniRule"/>
</dbReference>
<organism evidence="8 9">
    <name type="scientific">Candidatus Yanofskybacteria bacterium RIFCSPHIGHO2_01_FULL_41_26</name>
    <dbReference type="NCBI Taxonomy" id="1802661"/>
    <lineage>
        <taxon>Bacteria</taxon>
        <taxon>Candidatus Yanofskyibacteriota</taxon>
    </lineage>
</organism>
<protein>
    <recommendedName>
        <fullName evidence="5 6">Cell division protein FtsA</fullName>
    </recommendedName>
</protein>
<dbReference type="NCBIfam" id="TIGR01174">
    <property type="entry name" value="ftsA"/>
    <property type="match status" value="1"/>
</dbReference>
<evidence type="ECO:0000256" key="3">
    <source>
        <dbReference type="ARBA" id="ARBA00023136"/>
    </source>
</evidence>
<reference evidence="8 9" key="1">
    <citation type="journal article" date="2016" name="Nat. Commun.">
        <title>Thousands of microbial genomes shed light on interconnected biogeochemical processes in an aquifer system.</title>
        <authorList>
            <person name="Anantharaman K."/>
            <person name="Brown C.T."/>
            <person name="Hug L.A."/>
            <person name="Sharon I."/>
            <person name="Castelle C.J."/>
            <person name="Probst A.J."/>
            <person name="Thomas B.C."/>
            <person name="Singh A."/>
            <person name="Wilkins M.J."/>
            <person name="Karaoz U."/>
            <person name="Brodie E.L."/>
            <person name="Williams K.H."/>
            <person name="Hubbard S.S."/>
            <person name="Banfield J.F."/>
        </authorList>
    </citation>
    <scope>NUCLEOTIDE SEQUENCE [LARGE SCALE GENOMIC DNA]</scope>
</reference>
<comment type="similarity">
    <text evidence="5 6">Belongs to the FtsA/MreB family.</text>
</comment>
<name>A0A1F8EEA7_9BACT</name>
<evidence type="ECO:0000256" key="2">
    <source>
        <dbReference type="ARBA" id="ARBA00022618"/>
    </source>
</evidence>
<dbReference type="InterPro" id="IPR043129">
    <property type="entry name" value="ATPase_NBD"/>
</dbReference>
<accession>A0A1F8EEA7</accession>
<evidence type="ECO:0000256" key="4">
    <source>
        <dbReference type="ARBA" id="ARBA00023306"/>
    </source>
</evidence>
<dbReference type="Pfam" id="PF14450">
    <property type="entry name" value="FtsA"/>
    <property type="match status" value="1"/>
</dbReference>
<dbReference type="HAMAP" id="MF_02033">
    <property type="entry name" value="FtsA"/>
    <property type="match status" value="1"/>
</dbReference>
<dbReference type="GO" id="GO:0009898">
    <property type="term" value="C:cytoplasmic side of plasma membrane"/>
    <property type="evidence" value="ECO:0007669"/>
    <property type="project" value="UniProtKB-UniRule"/>
</dbReference>
<keyword evidence="1 5" id="KW-1003">Cell membrane</keyword>
<evidence type="ECO:0000313" key="9">
    <source>
        <dbReference type="Proteomes" id="UP000176893"/>
    </source>
</evidence>
<proteinExistence type="inferred from homology"/>
<dbReference type="STRING" id="1802661.A2649_02620"/>
<dbReference type="EMBL" id="MGJB01000015">
    <property type="protein sequence ID" value="OGM98448.1"/>
    <property type="molecule type" value="Genomic_DNA"/>
</dbReference>
<feature type="domain" description="SHS2" evidence="7">
    <location>
        <begin position="7"/>
        <end position="196"/>
    </location>
</feature>
<evidence type="ECO:0000313" key="8">
    <source>
        <dbReference type="EMBL" id="OGM98448.1"/>
    </source>
</evidence>
<dbReference type="InterPro" id="IPR050696">
    <property type="entry name" value="FtsA/MreB"/>
</dbReference>
<dbReference type="InterPro" id="IPR020823">
    <property type="entry name" value="Cell_div_FtsA"/>
</dbReference>
<dbReference type="Gene3D" id="3.30.1490.110">
    <property type="match status" value="1"/>
</dbReference>
<comment type="caution">
    <text evidence="8">The sequence shown here is derived from an EMBL/GenBank/DDBJ whole genome shotgun (WGS) entry which is preliminary data.</text>
</comment>
<dbReference type="GO" id="GO:0043093">
    <property type="term" value="P:FtsZ-dependent cytokinesis"/>
    <property type="evidence" value="ECO:0007669"/>
    <property type="project" value="UniProtKB-UniRule"/>
</dbReference>